<gene>
    <name evidence="1" type="ORF">METZ01_LOCUS125132</name>
</gene>
<protein>
    <submittedName>
        <fullName evidence="1">Uncharacterized protein</fullName>
    </submittedName>
</protein>
<evidence type="ECO:0000313" key="1">
    <source>
        <dbReference type="EMBL" id="SVA72278.1"/>
    </source>
</evidence>
<dbReference type="InterPro" id="IPR011047">
    <property type="entry name" value="Quinoprotein_ADH-like_sf"/>
</dbReference>
<dbReference type="AlphaFoldDB" id="A0A381Y5H5"/>
<accession>A0A381Y5H5</accession>
<dbReference type="SUPFAM" id="SSF50998">
    <property type="entry name" value="Quinoprotein alcohol dehydrogenase-like"/>
    <property type="match status" value="1"/>
</dbReference>
<organism evidence="1">
    <name type="scientific">marine metagenome</name>
    <dbReference type="NCBI Taxonomy" id="408172"/>
    <lineage>
        <taxon>unclassified sequences</taxon>
        <taxon>metagenomes</taxon>
        <taxon>ecological metagenomes</taxon>
    </lineage>
</organism>
<proteinExistence type="predicted"/>
<dbReference type="EMBL" id="UINC01017436">
    <property type="protein sequence ID" value="SVA72278.1"/>
    <property type="molecule type" value="Genomic_DNA"/>
</dbReference>
<feature type="non-terminal residue" evidence="1">
    <location>
        <position position="444"/>
    </location>
</feature>
<sequence length="444" mass="49876">MSQTSPHPLLPGIRSRELHNQDWPRTLHDGQITGFSPLVCNMSDTPDIWSSIEIGGEVGWIEPVIHLGERVLLICDNRLRMVSLDGTVCWHSPETGDLCFFGDLRGNGQDYVLISNGPGLILMDAATGKTMWRHDFDPPYVRVRVAVGNILTERTGLEAAVFLAYGEEGCLFHFPEEEEPETIWQRSVVLPEEWPERFDHGCNIKLDLTEPDEPLIWNVRHHRCRSFYARTGDIASSLVYQIEGQHLRNYGPWAIGWTSNGHPLICVVSENVQEHVHAIRLHREGENELAWSHYYGELYIVPGVAVEHITIADVDGDGETEVVYNVRDPELDYRSFVRVRSGATGVVRAELQDAWCVGTGPNGTFLVLPAPDRTTPVQGDLTVYRLDTDCKPIPLNTVENSRPHGTLTVEGNLLLHRQNPDGTAMLVRHAIEDDGLREVNRNAV</sequence>
<name>A0A381Y5H5_9ZZZZ</name>
<reference evidence="1" key="1">
    <citation type="submission" date="2018-05" db="EMBL/GenBank/DDBJ databases">
        <authorList>
            <person name="Lanie J.A."/>
            <person name="Ng W.-L."/>
            <person name="Kazmierczak K.M."/>
            <person name="Andrzejewski T.M."/>
            <person name="Davidsen T.M."/>
            <person name="Wayne K.J."/>
            <person name="Tettelin H."/>
            <person name="Glass J.I."/>
            <person name="Rusch D."/>
            <person name="Podicherti R."/>
            <person name="Tsui H.-C.T."/>
            <person name="Winkler M.E."/>
        </authorList>
    </citation>
    <scope>NUCLEOTIDE SEQUENCE</scope>
</reference>